<name>A0A7G9QLL4_9SPHI</name>
<evidence type="ECO:0000313" key="4">
    <source>
        <dbReference type="Proteomes" id="UP000515806"/>
    </source>
</evidence>
<dbReference type="KEGG" id="proe:H9L23_09260"/>
<proteinExistence type="inferred from homology"/>
<accession>A0A7G9QLL4</accession>
<dbReference type="InterPro" id="IPR023393">
    <property type="entry name" value="START-like_dom_sf"/>
</dbReference>
<organism evidence="3 4">
    <name type="scientific">Pedobacter roseus</name>
    <dbReference type="NCBI Taxonomy" id="336820"/>
    <lineage>
        <taxon>Bacteria</taxon>
        <taxon>Pseudomonadati</taxon>
        <taxon>Bacteroidota</taxon>
        <taxon>Sphingobacteriia</taxon>
        <taxon>Sphingobacteriales</taxon>
        <taxon>Sphingobacteriaceae</taxon>
        <taxon>Pedobacter</taxon>
    </lineage>
</organism>
<dbReference type="RefSeq" id="WP_187594684.1">
    <property type="nucleotide sequence ID" value="NZ_CP060723.1"/>
</dbReference>
<feature type="domain" description="Activator of Hsp90 ATPase homologue 1/2-like C-terminal" evidence="2">
    <location>
        <begin position="21"/>
        <end position="134"/>
    </location>
</feature>
<dbReference type="CDD" id="cd07814">
    <property type="entry name" value="SRPBCC_CalC_Aha1-like"/>
    <property type="match status" value="1"/>
</dbReference>
<sequence>MEQQKDYNTSIVVDKSAEEVFNDINQVSEWWQGEIKGDTREVNDEFTYQMGDVHFSKQKVIESLPGKKVVWLVTDSEINFVTDKKEWVDTKIVFEISPEGDKTRLTFTHQGLLPAIECYGGCSIAWESLIKKSLFSYIQTGKGVAVF</sequence>
<comment type="similarity">
    <text evidence="1">Belongs to the AHA1 family.</text>
</comment>
<dbReference type="AlphaFoldDB" id="A0A7G9QLL4"/>
<dbReference type="Pfam" id="PF08327">
    <property type="entry name" value="AHSA1"/>
    <property type="match status" value="1"/>
</dbReference>
<gene>
    <name evidence="3" type="ORF">H9L23_09260</name>
</gene>
<dbReference type="Proteomes" id="UP000515806">
    <property type="component" value="Chromosome"/>
</dbReference>
<dbReference type="EMBL" id="CP060723">
    <property type="protein sequence ID" value="QNN44239.1"/>
    <property type="molecule type" value="Genomic_DNA"/>
</dbReference>
<protein>
    <submittedName>
        <fullName evidence="3">SRPBCC domain-containing protein</fullName>
    </submittedName>
</protein>
<evidence type="ECO:0000259" key="2">
    <source>
        <dbReference type="Pfam" id="PF08327"/>
    </source>
</evidence>
<evidence type="ECO:0000256" key="1">
    <source>
        <dbReference type="ARBA" id="ARBA00006817"/>
    </source>
</evidence>
<dbReference type="Gene3D" id="3.30.530.20">
    <property type="match status" value="1"/>
</dbReference>
<evidence type="ECO:0000313" key="3">
    <source>
        <dbReference type="EMBL" id="QNN44239.1"/>
    </source>
</evidence>
<dbReference type="InterPro" id="IPR013538">
    <property type="entry name" value="ASHA1/2-like_C"/>
</dbReference>
<keyword evidence="4" id="KW-1185">Reference proteome</keyword>
<dbReference type="SUPFAM" id="SSF55961">
    <property type="entry name" value="Bet v1-like"/>
    <property type="match status" value="1"/>
</dbReference>
<reference evidence="3 4" key="1">
    <citation type="submission" date="2020-08" db="EMBL/GenBank/DDBJ databases">
        <title>Genome sequence of Pedobacter roseus KACC 11594T.</title>
        <authorList>
            <person name="Hyun D.-W."/>
            <person name="Bae J.-W."/>
        </authorList>
    </citation>
    <scope>NUCLEOTIDE SEQUENCE [LARGE SCALE GENOMIC DNA]</scope>
    <source>
        <strain evidence="3 4">KACC 11594</strain>
    </source>
</reference>